<proteinExistence type="predicted"/>
<evidence type="ECO:0000313" key="2">
    <source>
        <dbReference type="Proteomes" id="UP001556367"/>
    </source>
</evidence>
<accession>A0ABR3JDG2</accession>
<name>A0ABR3JDG2_9AGAR</name>
<comment type="caution">
    <text evidence="1">The sequence shown here is derived from an EMBL/GenBank/DDBJ whole genome shotgun (WGS) entry which is preliminary data.</text>
</comment>
<evidence type="ECO:0000313" key="1">
    <source>
        <dbReference type="EMBL" id="KAL0953306.1"/>
    </source>
</evidence>
<organism evidence="1 2">
    <name type="scientific">Hohenbuehelia grisea</name>
    <dbReference type="NCBI Taxonomy" id="104357"/>
    <lineage>
        <taxon>Eukaryota</taxon>
        <taxon>Fungi</taxon>
        <taxon>Dikarya</taxon>
        <taxon>Basidiomycota</taxon>
        <taxon>Agaricomycotina</taxon>
        <taxon>Agaricomycetes</taxon>
        <taxon>Agaricomycetidae</taxon>
        <taxon>Agaricales</taxon>
        <taxon>Pleurotineae</taxon>
        <taxon>Pleurotaceae</taxon>
        <taxon>Hohenbuehelia</taxon>
    </lineage>
</organism>
<protein>
    <submittedName>
        <fullName evidence="1">Uncharacterized protein</fullName>
    </submittedName>
</protein>
<sequence length="141" mass="16181">MPDNTMLFNCIDIFQIVGRSIDVAARTVDVCRPQTRAALLKRAVEGAEAAWRCAEELELYNDTDSRGIKLALAKIKHRASVLQQEVIELRWSVGREFRGVFKGVSWALWKCQRDADHLRQRIEIAVERHRQSTVSLRPSVH</sequence>
<dbReference type="Proteomes" id="UP001556367">
    <property type="component" value="Unassembled WGS sequence"/>
</dbReference>
<dbReference type="EMBL" id="JASNQZ010000008">
    <property type="protein sequence ID" value="KAL0953306.1"/>
    <property type="molecule type" value="Genomic_DNA"/>
</dbReference>
<gene>
    <name evidence="1" type="ORF">HGRIS_004555</name>
</gene>
<reference evidence="2" key="1">
    <citation type="submission" date="2024-06" db="EMBL/GenBank/DDBJ databases">
        <title>Multi-omics analyses provide insights into the biosynthesis of the anticancer antibiotic pleurotin in Hohenbuehelia grisea.</title>
        <authorList>
            <person name="Weaver J.A."/>
            <person name="Alberti F."/>
        </authorList>
    </citation>
    <scope>NUCLEOTIDE SEQUENCE [LARGE SCALE GENOMIC DNA]</scope>
    <source>
        <strain evidence="2">T-177</strain>
    </source>
</reference>
<keyword evidence="2" id="KW-1185">Reference proteome</keyword>